<protein>
    <recommendedName>
        <fullName evidence="4">Cell division protein ZapB</fullName>
    </recommendedName>
</protein>
<evidence type="ECO:0000313" key="2">
    <source>
        <dbReference type="EMBL" id="RZD13895.1"/>
    </source>
</evidence>
<keyword evidence="1" id="KW-0175">Coiled coil</keyword>
<dbReference type="AlphaFoldDB" id="A0A519B9D6"/>
<comment type="caution">
    <text evidence="2">The sequence shown here is derived from an EMBL/GenBank/DDBJ whole genome shotgun (WGS) entry which is preliminary data.</text>
</comment>
<sequence length="74" mass="8753">MDIDNLNIIEEKVILIKELFEKIKIERDKLLMEVKAKDDEINELKNKITQNEMENDIIIKKIDGIMVNLESIQL</sequence>
<name>A0A519B9D6_9DELT</name>
<organism evidence="2 3">
    <name type="scientific">Candidatus Acidulodesulfobacterium ferriphilum</name>
    <dbReference type="NCBI Taxonomy" id="2597223"/>
    <lineage>
        <taxon>Bacteria</taxon>
        <taxon>Deltaproteobacteria</taxon>
        <taxon>Candidatus Acidulodesulfobacterales</taxon>
        <taxon>Candidatus Acidulodesulfobacterium</taxon>
    </lineage>
</organism>
<feature type="coiled-coil region" evidence="1">
    <location>
        <begin position="27"/>
        <end position="61"/>
    </location>
</feature>
<evidence type="ECO:0000256" key="1">
    <source>
        <dbReference type="SAM" id="Coils"/>
    </source>
</evidence>
<gene>
    <name evidence="2" type="ORF">EVJ47_08165</name>
</gene>
<dbReference type="Proteomes" id="UP000320813">
    <property type="component" value="Unassembled WGS sequence"/>
</dbReference>
<proteinExistence type="predicted"/>
<accession>A0A519B9D6</accession>
<evidence type="ECO:0000313" key="3">
    <source>
        <dbReference type="Proteomes" id="UP000320813"/>
    </source>
</evidence>
<dbReference type="EMBL" id="SGBD01000005">
    <property type="protein sequence ID" value="RZD13895.1"/>
    <property type="molecule type" value="Genomic_DNA"/>
</dbReference>
<reference evidence="2 3" key="1">
    <citation type="submission" date="2019-01" db="EMBL/GenBank/DDBJ databases">
        <title>Insights into ecological role of a new deltaproteobacterial order Candidatus Sinidesulfobacterales (Sva0485) by metagenomics and metatranscriptomics.</title>
        <authorList>
            <person name="Tan S."/>
            <person name="Liu J."/>
            <person name="Fang Y."/>
            <person name="Hedlund B.P."/>
            <person name="Lian Z.H."/>
            <person name="Huang L.Y."/>
            <person name="Li J.T."/>
            <person name="Huang L.N."/>
            <person name="Li W.J."/>
            <person name="Jiang H.C."/>
            <person name="Dong H.L."/>
            <person name="Shu W.S."/>
        </authorList>
    </citation>
    <scope>NUCLEOTIDE SEQUENCE [LARGE SCALE GENOMIC DNA]</scope>
    <source>
        <strain evidence="2">AP3</strain>
    </source>
</reference>
<evidence type="ECO:0008006" key="4">
    <source>
        <dbReference type="Google" id="ProtNLM"/>
    </source>
</evidence>